<dbReference type="AlphaFoldDB" id="A0A099CX59"/>
<dbReference type="InterPro" id="IPR027283">
    <property type="entry name" value="YerD"/>
</dbReference>
<dbReference type="GO" id="GO:0006537">
    <property type="term" value="P:glutamate biosynthetic process"/>
    <property type="evidence" value="ECO:0007669"/>
    <property type="project" value="InterPro"/>
</dbReference>
<dbReference type="HOGENOM" id="CLU_026563_1_0_6"/>
<gene>
    <name evidence="6" type="ORF">HNQ86_000655</name>
    <name evidence="5" type="ORF">LF63_0107800</name>
</gene>
<evidence type="ECO:0000256" key="2">
    <source>
        <dbReference type="PIRNR" id="PIRNR006429"/>
    </source>
</evidence>
<dbReference type="STRING" id="1543381.LF63_0107800"/>
<evidence type="ECO:0000313" key="6">
    <source>
        <dbReference type="EMBL" id="MBB6183310.1"/>
    </source>
</evidence>
<sequence>MLRMTFYVLSLLALVAIAVLGVFHPGAYYFLLLVIPLIGIGLYDIFIARQNVLSNYPVIGHLRYIMEFISPEIRQYFLESDKSGRPYTRQQRGLIKARAHGSEAVHPFGTEYDVDESGYNLALHSLAVKKVPESAARVDIGGPQCTRPYNSSRLNISAMSFGALSNHAVLAMNKGAKLGGFAQDTGEGGLTPYHLEHGADVIWEIGSGYFGCRTKDGRFDDEQFRKKACQDPIKMIEIKLSQGAKPSHGGVLPGSKVNAEIAEIRGVPEGEDCVSPATHPEFDTPRGLLAFVERLRKLSDGRPVGFKLCVGRRSEFLSICKAMVETGITPDFVTVDGAEGGTGAAPVEYSDRLGLVIDEALPFVHNALTGCGLRDKIRIIASGKIVDGFDMAQKIALGADVCNVARPMMFAVGCIQAQRCHTNTCPTGVATQDARRARAINIDTRAVHVKQYHAATIRSFLDITGSLGAAHPSELHPEHFLQRLPDQTPRSYADMFPAPDNGALLRGEIPADFEKPWSRASAERF</sequence>
<feature type="transmembrane region" description="Helical" evidence="3">
    <location>
        <begin position="28"/>
        <end position="46"/>
    </location>
</feature>
<dbReference type="Proteomes" id="UP000029708">
    <property type="component" value="Unassembled WGS sequence"/>
</dbReference>
<dbReference type="SUPFAM" id="SSF51395">
    <property type="entry name" value="FMN-linked oxidoreductases"/>
    <property type="match status" value="1"/>
</dbReference>
<dbReference type="InterPro" id="IPR024188">
    <property type="entry name" value="GltB"/>
</dbReference>
<keyword evidence="3" id="KW-0472">Membrane</keyword>
<dbReference type="EMBL" id="JROI01000010">
    <property type="protein sequence ID" value="KGI78227.1"/>
    <property type="molecule type" value="Genomic_DNA"/>
</dbReference>
<dbReference type="InterPro" id="IPR002932">
    <property type="entry name" value="Glu_synthdom"/>
</dbReference>
<organism evidence="5 7">
    <name type="scientific">Oleiagrimonas soli</name>
    <dbReference type="NCBI Taxonomy" id="1543381"/>
    <lineage>
        <taxon>Bacteria</taxon>
        <taxon>Pseudomonadati</taxon>
        <taxon>Pseudomonadota</taxon>
        <taxon>Gammaproteobacteria</taxon>
        <taxon>Lysobacterales</taxon>
        <taxon>Rhodanobacteraceae</taxon>
        <taxon>Oleiagrimonas</taxon>
    </lineage>
</organism>
<evidence type="ECO:0000313" key="8">
    <source>
        <dbReference type="Proteomes" id="UP000560000"/>
    </source>
</evidence>
<protein>
    <submittedName>
        <fullName evidence="5 6">Glutamate synthase</fullName>
    </submittedName>
</protein>
<dbReference type="RefSeq" id="WP_043100835.1">
    <property type="nucleotide sequence ID" value="NZ_JACHET010000001.1"/>
</dbReference>
<dbReference type="PANTHER" id="PTHR43819:SF1">
    <property type="entry name" value="ARCHAEAL-TYPE GLUTAMATE SYNTHASE [NADPH]"/>
    <property type="match status" value="1"/>
</dbReference>
<dbReference type="Proteomes" id="UP000560000">
    <property type="component" value="Unassembled WGS sequence"/>
</dbReference>
<evidence type="ECO:0000256" key="1">
    <source>
        <dbReference type="ARBA" id="ARBA00009716"/>
    </source>
</evidence>
<dbReference type="PIRSF" id="PIRSF006429">
    <property type="entry name" value="GOGAT_lg_2"/>
    <property type="match status" value="1"/>
</dbReference>
<dbReference type="CDD" id="cd02808">
    <property type="entry name" value="GltS_FMN"/>
    <property type="match status" value="1"/>
</dbReference>
<proteinExistence type="inferred from homology"/>
<evidence type="ECO:0000256" key="3">
    <source>
        <dbReference type="SAM" id="Phobius"/>
    </source>
</evidence>
<comment type="caution">
    <text evidence="5">The sequence shown here is derived from an EMBL/GenBank/DDBJ whole genome shotgun (WGS) entry which is preliminary data.</text>
</comment>
<dbReference type="EMBL" id="JACHET010000001">
    <property type="protein sequence ID" value="MBB6183310.1"/>
    <property type="molecule type" value="Genomic_DNA"/>
</dbReference>
<reference evidence="5 7" key="1">
    <citation type="submission" date="2014-09" db="EMBL/GenBank/DDBJ databases">
        <title>Xanthomonadaceae 3.5X direct submission.</title>
        <authorList>
            <person name="Fang T."/>
            <person name="Wang H."/>
        </authorList>
    </citation>
    <scope>NUCLEOTIDE SEQUENCE [LARGE SCALE GENOMIC DNA]</scope>
    <source>
        <strain evidence="5 7">3.5X</strain>
    </source>
</reference>
<dbReference type="OrthoDB" id="9795032at2"/>
<keyword evidence="3" id="KW-1133">Transmembrane helix</keyword>
<keyword evidence="3" id="KW-0812">Transmembrane</keyword>
<comment type="similarity">
    <text evidence="1 2">Belongs to the glutamate synthase family.</text>
</comment>
<evidence type="ECO:0000313" key="5">
    <source>
        <dbReference type="EMBL" id="KGI78227.1"/>
    </source>
</evidence>
<evidence type="ECO:0000313" key="7">
    <source>
        <dbReference type="Proteomes" id="UP000029708"/>
    </source>
</evidence>
<dbReference type="PANTHER" id="PTHR43819">
    <property type="entry name" value="ARCHAEAL-TYPE GLUTAMATE SYNTHASE [NADPH]"/>
    <property type="match status" value="1"/>
</dbReference>
<accession>A0A099CX59</accession>
<dbReference type="Gene3D" id="3.20.20.70">
    <property type="entry name" value="Aldolase class I"/>
    <property type="match status" value="1"/>
</dbReference>
<dbReference type="GO" id="GO:0015930">
    <property type="term" value="F:glutamate synthase activity"/>
    <property type="evidence" value="ECO:0007669"/>
    <property type="project" value="InterPro"/>
</dbReference>
<dbReference type="Pfam" id="PF01645">
    <property type="entry name" value="Glu_synthase"/>
    <property type="match status" value="1"/>
</dbReference>
<evidence type="ECO:0000259" key="4">
    <source>
        <dbReference type="Pfam" id="PF01645"/>
    </source>
</evidence>
<dbReference type="InterPro" id="IPR013785">
    <property type="entry name" value="Aldolase_TIM"/>
</dbReference>
<feature type="domain" description="Glutamate synthase" evidence="4">
    <location>
        <begin position="152"/>
        <end position="468"/>
    </location>
</feature>
<dbReference type="PIRSF" id="PIRSF500060">
    <property type="entry name" value="UCP500060"/>
    <property type="match status" value="1"/>
</dbReference>
<keyword evidence="7" id="KW-1185">Reference proteome</keyword>
<name>A0A099CX59_9GAMM</name>
<reference evidence="6 8" key="2">
    <citation type="submission" date="2020-08" db="EMBL/GenBank/DDBJ databases">
        <title>Genomic Encyclopedia of Type Strains, Phase IV (KMG-IV): sequencing the most valuable type-strain genomes for metagenomic binning, comparative biology and taxonomic classification.</title>
        <authorList>
            <person name="Goeker M."/>
        </authorList>
    </citation>
    <scope>NUCLEOTIDE SEQUENCE [LARGE SCALE GENOMIC DNA]</scope>
    <source>
        <strain evidence="6 8">DSM 107085</strain>
    </source>
</reference>